<evidence type="ECO:0000313" key="1">
    <source>
        <dbReference type="EMBL" id="KAI5683434.1"/>
    </source>
</evidence>
<organism evidence="1 2">
    <name type="scientific">Catharanthus roseus</name>
    <name type="common">Madagascar periwinkle</name>
    <name type="synonym">Vinca rosea</name>
    <dbReference type="NCBI Taxonomy" id="4058"/>
    <lineage>
        <taxon>Eukaryota</taxon>
        <taxon>Viridiplantae</taxon>
        <taxon>Streptophyta</taxon>
        <taxon>Embryophyta</taxon>
        <taxon>Tracheophyta</taxon>
        <taxon>Spermatophyta</taxon>
        <taxon>Magnoliopsida</taxon>
        <taxon>eudicotyledons</taxon>
        <taxon>Gunneridae</taxon>
        <taxon>Pentapetalae</taxon>
        <taxon>asterids</taxon>
        <taxon>lamiids</taxon>
        <taxon>Gentianales</taxon>
        <taxon>Apocynaceae</taxon>
        <taxon>Rauvolfioideae</taxon>
        <taxon>Vinceae</taxon>
        <taxon>Catharanthinae</taxon>
        <taxon>Catharanthus</taxon>
    </lineage>
</organism>
<evidence type="ECO:0000313" key="2">
    <source>
        <dbReference type="Proteomes" id="UP001060085"/>
    </source>
</evidence>
<protein>
    <submittedName>
        <fullName evidence="1">Uncharacterized protein</fullName>
    </submittedName>
</protein>
<gene>
    <name evidence="1" type="ORF">M9H77_04662</name>
</gene>
<proteinExistence type="predicted"/>
<name>A0ACC0CEP8_CATRO</name>
<comment type="caution">
    <text evidence="1">The sequence shown here is derived from an EMBL/GenBank/DDBJ whole genome shotgun (WGS) entry which is preliminary data.</text>
</comment>
<dbReference type="Proteomes" id="UP001060085">
    <property type="component" value="Linkage Group LG01"/>
</dbReference>
<reference evidence="2" key="1">
    <citation type="journal article" date="2023" name="Nat. Plants">
        <title>Single-cell RNA sequencing provides a high-resolution roadmap for understanding the multicellular compartmentation of specialized metabolism.</title>
        <authorList>
            <person name="Sun S."/>
            <person name="Shen X."/>
            <person name="Li Y."/>
            <person name="Li Y."/>
            <person name="Wang S."/>
            <person name="Li R."/>
            <person name="Zhang H."/>
            <person name="Shen G."/>
            <person name="Guo B."/>
            <person name="Wei J."/>
            <person name="Xu J."/>
            <person name="St-Pierre B."/>
            <person name="Chen S."/>
            <person name="Sun C."/>
        </authorList>
    </citation>
    <scope>NUCLEOTIDE SEQUENCE [LARGE SCALE GENOMIC DNA]</scope>
</reference>
<keyword evidence="2" id="KW-1185">Reference proteome</keyword>
<accession>A0ACC0CEP8</accession>
<sequence length="113" mass="12427">METGEGSGAGQPTIDHPFDSPNLDIPFFNLDASLSRFRICLIQSLHSTSFGFFGFRAPPPPGTAGSSTPHQPISWASSSDEEERMEDMDGVQYYGFGHRVGKKTTRFTPSDWP</sequence>
<dbReference type="EMBL" id="CM044701">
    <property type="protein sequence ID" value="KAI5683434.1"/>
    <property type="molecule type" value="Genomic_DNA"/>
</dbReference>